<evidence type="ECO:0000313" key="2">
    <source>
        <dbReference type="Proteomes" id="UP001432322"/>
    </source>
</evidence>
<reference evidence="1" key="1">
    <citation type="submission" date="2023-10" db="EMBL/GenBank/DDBJ databases">
        <title>Genome assembly of Pristionchus species.</title>
        <authorList>
            <person name="Yoshida K."/>
            <person name="Sommer R.J."/>
        </authorList>
    </citation>
    <scope>NUCLEOTIDE SEQUENCE</scope>
    <source>
        <strain evidence="1">RS5133</strain>
    </source>
</reference>
<protein>
    <submittedName>
        <fullName evidence="1">Uncharacterized protein</fullName>
    </submittedName>
</protein>
<dbReference type="AlphaFoldDB" id="A0AAV5VDZ3"/>
<proteinExistence type="predicted"/>
<sequence>LSIARWVYVTGEPGLHHSFLFHSLFLSFHLPLPIPPPLYPPESLQKLQSSSSPLFQSPAPPSDPHEYLKRLPFFSSPHLLLFHRPLLLRMRVNHFLAPFPTYFRPSSAPMTRMKQASVLLATAHSHGIFPVPGRPCSSTPMVISIPTLRSCWRGSSCCLACLSAAM</sequence>
<feature type="non-terminal residue" evidence="1">
    <location>
        <position position="166"/>
    </location>
</feature>
<accession>A0AAV5VDZ3</accession>
<dbReference type="Proteomes" id="UP001432322">
    <property type="component" value="Unassembled WGS sequence"/>
</dbReference>
<dbReference type="EMBL" id="BTSY01000002">
    <property type="protein sequence ID" value="GMT16377.1"/>
    <property type="molecule type" value="Genomic_DNA"/>
</dbReference>
<evidence type="ECO:0000313" key="1">
    <source>
        <dbReference type="EMBL" id="GMT16377.1"/>
    </source>
</evidence>
<organism evidence="1 2">
    <name type="scientific">Pristionchus fissidentatus</name>
    <dbReference type="NCBI Taxonomy" id="1538716"/>
    <lineage>
        <taxon>Eukaryota</taxon>
        <taxon>Metazoa</taxon>
        <taxon>Ecdysozoa</taxon>
        <taxon>Nematoda</taxon>
        <taxon>Chromadorea</taxon>
        <taxon>Rhabditida</taxon>
        <taxon>Rhabditina</taxon>
        <taxon>Diplogasteromorpha</taxon>
        <taxon>Diplogasteroidea</taxon>
        <taxon>Neodiplogasteridae</taxon>
        <taxon>Pristionchus</taxon>
    </lineage>
</organism>
<gene>
    <name evidence="1" type="ORF">PFISCL1PPCAC_7674</name>
</gene>
<comment type="caution">
    <text evidence="1">The sequence shown here is derived from an EMBL/GenBank/DDBJ whole genome shotgun (WGS) entry which is preliminary data.</text>
</comment>
<name>A0AAV5VDZ3_9BILA</name>
<feature type="non-terminal residue" evidence="1">
    <location>
        <position position="1"/>
    </location>
</feature>
<keyword evidence="2" id="KW-1185">Reference proteome</keyword>